<name>A0A7W4W9W3_9GAMM</name>
<evidence type="ECO:0000313" key="1">
    <source>
        <dbReference type="EMBL" id="MBB3060144.1"/>
    </source>
</evidence>
<dbReference type="AlphaFoldDB" id="A0A7W4W9W3"/>
<protein>
    <submittedName>
        <fullName evidence="1">Uncharacterized protein</fullName>
    </submittedName>
</protein>
<evidence type="ECO:0000313" key="2">
    <source>
        <dbReference type="Proteomes" id="UP000535937"/>
    </source>
</evidence>
<comment type="caution">
    <text evidence="1">The sequence shown here is derived from an EMBL/GenBank/DDBJ whole genome shotgun (WGS) entry which is preliminary data.</text>
</comment>
<accession>A0A7W4W9W3</accession>
<gene>
    <name evidence="1" type="ORF">FHS09_000957</name>
</gene>
<proteinExistence type="predicted"/>
<dbReference type="Proteomes" id="UP000535937">
    <property type="component" value="Unassembled WGS sequence"/>
</dbReference>
<keyword evidence="2" id="KW-1185">Reference proteome</keyword>
<dbReference type="RefSeq" id="WP_183457236.1">
    <property type="nucleotide sequence ID" value="NZ_JACHWZ010000003.1"/>
</dbReference>
<reference evidence="1 2" key="1">
    <citation type="submission" date="2020-08" db="EMBL/GenBank/DDBJ databases">
        <title>Genomic Encyclopedia of Type Strains, Phase III (KMG-III): the genomes of soil and plant-associated and newly described type strains.</title>
        <authorList>
            <person name="Whitman W."/>
        </authorList>
    </citation>
    <scope>NUCLEOTIDE SEQUENCE [LARGE SCALE GENOMIC DNA]</scope>
    <source>
        <strain evidence="1 2">CECT 8799</strain>
    </source>
</reference>
<sequence>MSTTPIDMQLQSRLDRAVSLLEEIRSDRRTDRLFDVMKIVRDEVNGLSREHDAIRDDVRELVHLLMQQQSTTGAD</sequence>
<dbReference type="EMBL" id="JACHWZ010000003">
    <property type="protein sequence ID" value="MBB3060144.1"/>
    <property type="molecule type" value="Genomic_DNA"/>
</dbReference>
<organism evidence="1 2">
    <name type="scientific">Microbulbifer rhizosphaerae</name>
    <dbReference type="NCBI Taxonomy" id="1562603"/>
    <lineage>
        <taxon>Bacteria</taxon>
        <taxon>Pseudomonadati</taxon>
        <taxon>Pseudomonadota</taxon>
        <taxon>Gammaproteobacteria</taxon>
        <taxon>Cellvibrionales</taxon>
        <taxon>Microbulbiferaceae</taxon>
        <taxon>Microbulbifer</taxon>
    </lineage>
</organism>